<name>A0A1T4VCE5_9FIRM</name>
<keyword evidence="3" id="KW-1185">Reference proteome</keyword>
<dbReference type="AlphaFoldDB" id="A0A1T4VCE5"/>
<gene>
    <name evidence="2" type="ORF">SAMN02745111_00651</name>
</gene>
<keyword evidence="1" id="KW-0812">Transmembrane</keyword>
<feature type="transmembrane region" description="Helical" evidence="1">
    <location>
        <begin position="34"/>
        <end position="53"/>
    </location>
</feature>
<reference evidence="2 3" key="1">
    <citation type="submission" date="2017-02" db="EMBL/GenBank/DDBJ databases">
        <authorList>
            <person name="Peterson S.W."/>
        </authorList>
    </citation>
    <scope>NUCLEOTIDE SEQUENCE [LARGE SCALE GENOMIC DNA]</scope>
    <source>
        <strain evidence="2 3">ATCC 35992</strain>
    </source>
</reference>
<keyword evidence="1" id="KW-0472">Membrane</keyword>
<dbReference type="EMBL" id="FUXZ01000004">
    <property type="protein sequence ID" value="SKA62583.1"/>
    <property type="molecule type" value="Genomic_DNA"/>
</dbReference>
<dbReference type="STRING" id="39495.SAMN02745111_00651"/>
<keyword evidence="1" id="KW-1133">Transmembrane helix</keyword>
<organism evidence="2 3">
    <name type="scientific">Eubacterium uniforme</name>
    <dbReference type="NCBI Taxonomy" id="39495"/>
    <lineage>
        <taxon>Bacteria</taxon>
        <taxon>Bacillati</taxon>
        <taxon>Bacillota</taxon>
        <taxon>Clostridia</taxon>
        <taxon>Eubacteriales</taxon>
        <taxon>Eubacteriaceae</taxon>
        <taxon>Eubacterium</taxon>
    </lineage>
</organism>
<evidence type="ECO:0000313" key="3">
    <source>
        <dbReference type="Proteomes" id="UP000190814"/>
    </source>
</evidence>
<accession>A0A1T4VCE5</accession>
<evidence type="ECO:0000256" key="1">
    <source>
        <dbReference type="SAM" id="Phobius"/>
    </source>
</evidence>
<dbReference type="Proteomes" id="UP000190814">
    <property type="component" value="Unassembled WGS sequence"/>
</dbReference>
<protein>
    <submittedName>
        <fullName evidence="2">Uncharacterized protein</fullName>
    </submittedName>
</protein>
<sequence length="327" mass="38211">MYIFQYLPIYDIIIFVMREQYIEKQLRKNLIKSLVLPLLFFGVLIDALLILNLNEVSKPVKVDNVWDFFTENSNASLKNKYVKVTLNNLEYTGFDLTKSGKRIGSFYYMINNSNCILTLINTSSDKGSTHKTIPSKIKKYQLTGKILKSSSLNNELINNIAKQISWDSKNLKDNISEYVISEPDYKISRVYMLASFIVILLVITLIYIIYKIILLVNPHLLPEFKLLNRYGSRDIHIRTANRELSNKVIERLDNAFITDNYFIDLSTYKTIIIPLKDIDACKYQNRRKRKSTIKVRMSHGDTYKIYDRTYSDYKKLKNSLVLVSTNN</sequence>
<proteinExistence type="predicted"/>
<evidence type="ECO:0000313" key="2">
    <source>
        <dbReference type="EMBL" id="SKA62583.1"/>
    </source>
</evidence>
<feature type="transmembrane region" description="Helical" evidence="1">
    <location>
        <begin position="190"/>
        <end position="210"/>
    </location>
</feature>